<dbReference type="InterPro" id="IPR047365">
    <property type="entry name" value="Tudor_AtPTM-like"/>
</dbReference>
<dbReference type="RefSeq" id="XP_029120649.1">
    <property type="nucleotide sequence ID" value="XM_029264816.1"/>
</dbReference>
<keyword evidence="3" id="KW-1185">Reference proteome</keyword>
<protein>
    <submittedName>
        <fullName evidence="4 5">Uncharacterized protein LOC105045768 isoform X2</fullName>
    </submittedName>
</protein>
<dbReference type="Proteomes" id="UP000504607">
    <property type="component" value="Chromosome 5"/>
</dbReference>
<dbReference type="CDD" id="cd20401">
    <property type="entry name" value="Tudor_AtPTM-like"/>
    <property type="match status" value="1"/>
</dbReference>
<accession>A0A8N4F477</accession>
<evidence type="ECO:0000256" key="1">
    <source>
        <dbReference type="SAM" id="MobiDB-lite"/>
    </source>
</evidence>
<proteinExistence type="predicted"/>
<evidence type="ECO:0000313" key="5">
    <source>
        <dbReference type="RefSeq" id="XP_029120649.1"/>
    </source>
</evidence>
<evidence type="ECO:0000259" key="2">
    <source>
        <dbReference type="Pfam" id="PF21743"/>
    </source>
</evidence>
<evidence type="ECO:0000313" key="3">
    <source>
        <dbReference type="Proteomes" id="UP000504607"/>
    </source>
</evidence>
<dbReference type="Pfam" id="PF21743">
    <property type="entry name" value="PTM_DIR17_Tudor"/>
    <property type="match status" value="1"/>
</dbReference>
<dbReference type="AlphaFoldDB" id="A0A8N4F477"/>
<dbReference type="PANTHER" id="PTHR37384:SF1">
    <property type="entry name" value="OS01G0835600 PROTEIN"/>
    <property type="match status" value="1"/>
</dbReference>
<dbReference type="Gene3D" id="2.30.30.140">
    <property type="match status" value="1"/>
</dbReference>
<reference evidence="4 5" key="1">
    <citation type="submission" date="2025-04" db="UniProtKB">
        <authorList>
            <consortium name="RefSeq"/>
        </authorList>
    </citation>
    <scope>IDENTIFICATION</scope>
</reference>
<dbReference type="PANTHER" id="PTHR37384">
    <property type="entry name" value="OS01G0835600 PROTEIN"/>
    <property type="match status" value="1"/>
</dbReference>
<sequence>MAGVRSSVLFSPECSLPLLANEKDTSEPSLTMEEVHDDPEPNSAVISEVIGEPAIVINGIPPVSLVATTSTHLDTTNDARSNDDPYFGEWLEGRKVLKLFGDRYYSGEVEKYDSEANWYRVTYEDGDFEDLEWHELEDVLLPLDISIPLKALALRRCKCDKSICKSGVSIAKTRRGRPKNAGGMKKTLELPDASQTSELKGENPVEVDFGRKRRQSIIQIESTETSLQMCYSDKCVSEAGKDIAISEKYQNAESMVNLSELSQKPTASEGERQLVQATPIKEVTTQEASKTQRKFQKQSGRTARAEKQKRIQSLVQDC</sequence>
<name>A0A8N4F477_ELAGV</name>
<feature type="region of interest" description="Disordered" evidence="1">
    <location>
        <begin position="20"/>
        <end position="40"/>
    </location>
</feature>
<dbReference type="RefSeq" id="XP_029120648.1">
    <property type="nucleotide sequence ID" value="XM_029264815.1"/>
</dbReference>
<feature type="domain" description="PTM/DIR17-like Tudor" evidence="2">
    <location>
        <begin position="93"/>
        <end position="140"/>
    </location>
</feature>
<gene>
    <name evidence="4 5" type="primary">LOC105045768</name>
</gene>
<evidence type="ECO:0000313" key="4">
    <source>
        <dbReference type="RefSeq" id="XP_029120648.1"/>
    </source>
</evidence>
<organism evidence="3 5">
    <name type="scientific">Elaeis guineensis var. tenera</name>
    <name type="common">Oil palm</name>
    <dbReference type="NCBI Taxonomy" id="51953"/>
    <lineage>
        <taxon>Eukaryota</taxon>
        <taxon>Viridiplantae</taxon>
        <taxon>Streptophyta</taxon>
        <taxon>Embryophyta</taxon>
        <taxon>Tracheophyta</taxon>
        <taxon>Spermatophyta</taxon>
        <taxon>Magnoliopsida</taxon>
        <taxon>Liliopsida</taxon>
        <taxon>Arecaceae</taxon>
        <taxon>Arecoideae</taxon>
        <taxon>Cocoseae</taxon>
        <taxon>Elaeidinae</taxon>
        <taxon>Elaeis</taxon>
    </lineage>
</organism>
<feature type="region of interest" description="Disordered" evidence="1">
    <location>
        <begin position="263"/>
        <end position="318"/>
    </location>
</feature>